<evidence type="ECO:0000313" key="10">
    <source>
        <dbReference type="Proteomes" id="UP000630445"/>
    </source>
</evidence>
<dbReference type="InterPro" id="IPR036259">
    <property type="entry name" value="MFS_trans_sf"/>
</dbReference>
<organism evidence="9 10">
    <name type="scientific">Aspergillus hiratsukae</name>
    <dbReference type="NCBI Taxonomy" id="1194566"/>
    <lineage>
        <taxon>Eukaryota</taxon>
        <taxon>Fungi</taxon>
        <taxon>Dikarya</taxon>
        <taxon>Ascomycota</taxon>
        <taxon>Pezizomycotina</taxon>
        <taxon>Eurotiomycetes</taxon>
        <taxon>Eurotiomycetidae</taxon>
        <taxon>Eurotiales</taxon>
        <taxon>Aspergillaceae</taxon>
        <taxon>Aspergillus</taxon>
        <taxon>Aspergillus subgen. Fumigati</taxon>
    </lineage>
</organism>
<feature type="transmembrane region" description="Helical" evidence="7">
    <location>
        <begin position="330"/>
        <end position="355"/>
    </location>
</feature>
<comment type="caution">
    <text evidence="9">The sequence shown here is derived from an EMBL/GenBank/DDBJ whole genome shotgun (WGS) entry which is preliminary data.</text>
</comment>
<dbReference type="OrthoDB" id="3936150at2759"/>
<dbReference type="GO" id="GO:0016020">
    <property type="term" value="C:membrane"/>
    <property type="evidence" value="ECO:0007669"/>
    <property type="project" value="UniProtKB-SubCell"/>
</dbReference>
<dbReference type="Proteomes" id="UP000630445">
    <property type="component" value="Unassembled WGS sequence"/>
</dbReference>
<keyword evidence="10" id="KW-1185">Reference proteome</keyword>
<feature type="transmembrane region" description="Helical" evidence="7">
    <location>
        <begin position="155"/>
        <end position="181"/>
    </location>
</feature>
<dbReference type="PROSITE" id="PS50850">
    <property type="entry name" value="MFS"/>
    <property type="match status" value="1"/>
</dbReference>
<evidence type="ECO:0000259" key="8">
    <source>
        <dbReference type="PROSITE" id="PS50850"/>
    </source>
</evidence>
<feature type="transmembrane region" description="Helical" evidence="7">
    <location>
        <begin position="188"/>
        <end position="211"/>
    </location>
</feature>
<evidence type="ECO:0000256" key="6">
    <source>
        <dbReference type="ARBA" id="ARBA00023136"/>
    </source>
</evidence>
<protein>
    <recommendedName>
        <fullName evidence="8">Major facilitator superfamily (MFS) profile domain-containing protein</fullName>
    </recommendedName>
</protein>
<dbReference type="PANTHER" id="PTHR23511">
    <property type="entry name" value="SYNAPTIC VESICLE GLYCOPROTEIN 2"/>
    <property type="match status" value="1"/>
</dbReference>
<dbReference type="FunFam" id="1.20.1250.20:FF:000171">
    <property type="entry name" value="MFS general substrate transporter"/>
    <property type="match status" value="1"/>
</dbReference>
<dbReference type="InterPro" id="IPR011701">
    <property type="entry name" value="MFS"/>
</dbReference>
<evidence type="ECO:0000256" key="3">
    <source>
        <dbReference type="ARBA" id="ARBA00022448"/>
    </source>
</evidence>
<dbReference type="EMBL" id="JACBAD010002035">
    <property type="protein sequence ID" value="KAF7121915.1"/>
    <property type="molecule type" value="Genomic_DNA"/>
</dbReference>
<feature type="transmembrane region" description="Helical" evidence="7">
    <location>
        <begin position="237"/>
        <end position="256"/>
    </location>
</feature>
<evidence type="ECO:0000256" key="7">
    <source>
        <dbReference type="SAM" id="Phobius"/>
    </source>
</evidence>
<proteinExistence type="inferred from homology"/>
<dbReference type="SUPFAM" id="SSF103473">
    <property type="entry name" value="MFS general substrate transporter"/>
    <property type="match status" value="1"/>
</dbReference>
<dbReference type="AlphaFoldDB" id="A0A8H6UER0"/>
<evidence type="ECO:0000313" key="9">
    <source>
        <dbReference type="EMBL" id="KAF7121915.1"/>
    </source>
</evidence>
<accession>A0A8H6UER0</accession>
<feature type="transmembrane region" description="Helical" evidence="7">
    <location>
        <begin position="430"/>
        <end position="451"/>
    </location>
</feature>
<feature type="transmembrane region" description="Helical" evidence="7">
    <location>
        <begin position="130"/>
        <end position="149"/>
    </location>
</feature>
<dbReference type="PANTHER" id="PTHR23511:SF4">
    <property type="entry name" value="MAJOR FACILITATOR SUPERFAMILY (MFS) PROFILE DOMAIN-CONTAINING PROTEIN"/>
    <property type="match status" value="1"/>
</dbReference>
<dbReference type="GO" id="GO:0022857">
    <property type="term" value="F:transmembrane transporter activity"/>
    <property type="evidence" value="ECO:0007669"/>
    <property type="project" value="InterPro"/>
</dbReference>
<dbReference type="CDD" id="cd17316">
    <property type="entry name" value="MFS_SV2_like"/>
    <property type="match status" value="1"/>
</dbReference>
<dbReference type="InterPro" id="IPR020846">
    <property type="entry name" value="MFS_dom"/>
</dbReference>
<feature type="transmembrane region" description="Helical" evidence="7">
    <location>
        <begin position="106"/>
        <end position="123"/>
    </location>
</feature>
<keyword evidence="3" id="KW-0813">Transport</keyword>
<comment type="subcellular location">
    <subcellularLocation>
        <location evidence="1">Membrane</location>
        <topology evidence="1">Multi-pass membrane protein</topology>
    </subcellularLocation>
</comment>
<feature type="transmembrane region" description="Helical" evidence="7">
    <location>
        <begin position="463"/>
        <end position="486"/>
    </location>
</feature>
<feature type="domain" description="Major facilitator superfamily (MFS) profile" evidence="8">
    <location>
        <begin position="64"/>
        <end position="511"/>
    </location>
</feature>
<feature type="transmembrane region" description="Helical" evidence="7">
    <location>
        <begin position="67"/>
        <end position="94"/>
    </location>
</feature>
<keyword evidence="4 7" id="KW-0812">Transmembrane</keyword>
<feature type="transmembrane region" description="Helical" evidence="7">
    <location>
        <begin position="375"/>
        <end position="393"/>
    </location>
</feature>
<sequence length="1083" mass="121492">MESPQMGYNNDEERNAGFKSKYSAPESIDQGQEILVILDLDPALSRKMHLVNNTLDEIGWTPYHWKLFFLTGFGYAVDALQLSLQGIIATQAVYEFQPSYQKGLTIAAYIGMLVGALFWGVGADIIGRKISFNVSLFICAVFTIVAGAAPNWVSLGFFIALAAFGAGGNLVLDTTVFLEYLPSNKQWLVIWLAAWWGVGCTTAGLVAWGFMPNYSCSDPTAAPFTPCTKANNSGWRYLMYTMGAMIFAVSVARVTIIRLKETPKFLLGQGEDAKVVENFQGLASNYNRPCSLTVEQLEACGTISSAHSKSRFSVGEIWIHIRSLFMTKELAFTTLLIWLSWSMIGLAYPLFNVFLPSYLASRGIQFGVTSTYETWRNYALVQVCGIFGPMLGGHMANWQRLGRRYTMVIGAVITMAFFFAYSQVTSQVENITYSCVISFTLEIYYGALYGYTAEVLPSAHRATGNGIAVAFCRLMGVMSAVIATVANTATTGPIFICGALLVTVYAVPDYGGNVGIEGEEARVGRRAAAEVNHSTQPSHANPQSISTKSFIPPETHRSIMLFSKVLQAGMFLWVSLASATGEDAENPKVVLEYYNGESLTIHKEDFRKCFATDIWTNLKSLENEVPCDVYGDERCASQAGHCVGAGNHTYGNGNGDSEIALAVWCWIPEHKDDICVDDVLIQIEGPLIAIQRLLPHIPWRLGLLDQTFPQPAGLELARLTYQTVYGRDVCPEVPGDLVVRDEYLGWMPEKRPEELIDYYGVTFDHLVPPDATNPEVLQINIIEIQDDKVTMTPNVDPHIPLISALTTFYTLLVNLCYVDPSRLILPSAETGRHPPNSINEVAARQNGFNDATIDLAYRIPYVTDDDVYLHRETHPLCYLTRVKGEIRALETDEERDEDIADEWEYARDPIFQERDNVWIGSNILLLTRGWAYGTELLYDVDNQTIRAWTHFEDEDWRENPAYLMTALENPLYAWTRAFLSLKNLPMDKDIIFEQELEVFKPMHDADEGHRKFLQESLKGYLKERTLRDVYLQCGWKPDPPQEGDLIWDSMEEARKAAASEFRSNEFQARREEWLDRLGLSDEE</sequence>
<keyword evidence="6 7" id="KW-0472">Membrane</keyword>
<feature type="transmembrane region" description="Helical" evidence="7">
    <location>
        <begin position="405"/>
        <end position="424"/>
    </location>
</feature>
<gene>
    <name evidence="9" type="ORF">CNMCM5793_009469</name>
</gene>
<dbReference type="Pfam" id="PF07690">
    <property type="entry name" value="MFS_1"/>
    <property type="match status" value="1"/>
</dbReference>
<keyword evidence="5 7" id="KW-1133">Transmembrane helix</keyword>
<comment type="similarity">
    <text evidence="2">Belongs to the major facilitator superfamily.</text>
</comment>
<evidence type="ECO:0000256" key="1">
    <source>
        <dbReference type="ARBA" id="ARBA00004141"/>
    </source>
</evidence>
<evidence type="ECO:0000256" key="5">
    <source>
        <dbReference type="ARBA" id="ARBA00022989"/>
    </source>
</evidence>
<evidence type="ECO:0000256" key="2">
    <source>
        <dbReference type="ARBA" id="ARBA00008335"/>
    </source>
</evidence>
<dbReference type="Gene3D" id="1.20.1250.20">
    <property type="entry name" value="MFS general substrate transporter like domains"/>
    <property type="match status" value="1"/>
</dbReference>
<evidence type="ECO:0000256" key="4">
    <source>
        <dbReference type="ARBA" id="ARBA00022692"/>
    </source>
</evidence>
<reference evidence="9" key="1">
    <citation type="submission" date="2020-06" db="EMBL/GenBank/DDBJ databases">
        <title>Draft genome sequences of strains closely related to Aspergillus parafelis and Aspergillus hiratsukae.</title>
        <authorList>
            <person name="Dos Santos R.A.C."/>
            <person name="Rivero-Menendez O."/>
            <person name="Steenwyk J.L."/>
            <person name="Mead M.E."/>
            <person name="Goldman G.H."/>
            <person name="Alastruey-Izquierdo A."/>
            <person name="Rokas A."/>
        </authorList>
    </citation>
    <scope>NUCLEOTIDE SEQUENCE</scope>
    <source>
        <strain evidence="9">CNM-CM5793</strain>
    </source>
</reference>
<name>A0A8H6UER0_9EURO</name>